<dbReference type="AlphaFoldDB" id="A0AAV4RBM2"/>
<dbReference type="EMBL" id="BPLR01007668">
    <property type="protein sequence ID" value="GIY18742.1"/>
    <property type="molecule type" value="Genomic_DNA"/>
</dbReference>
<organism evidence="1 2">
    <name type="scientific">Caerostris extrusa</name>
    <name type="common">Bark spider</name>
    <name type="synonym">Caerostris bankana</name>
    <dbReference type="NCBI Taxonomy" id="172846"/>
    <lineage>
        <taxon>Eukaryota</taxon>
        <taxon>Metazoa</taxon>
        <taxon>Ecdysozoa</taxon>
        <taxon>Arthropoda</taxon>
        <taxon>Chelicerata</taxon>
        <taxon>Arachnida</taxon>
        <taxon>Araneae</taxon>
        <taxon>Araneomorphae</taxon>
        <taxon>Entelegynae</taxon>
        <taxon>Araneoidea</taxon>
        <taxon>Araneidae</taxon>
        <taxon>Caerostris</taxon>
    </lineage>
</organism>
<evidence type="ECO:0000313" key="2">
    <source>
        <dbReference type="Proteomes" id="UP001054945"/>
    </source>
</evidence>
<accession>A0AAV4RBM2</accession>
<comment type="caution">
    <text evidence="1">The sequence shown here is derived from an EMBL/GenBank/DDBJ whole genome shotgun (WGS) entry which is preliminary data.</text>
</comment>
<protein>
    <submittedName>
        <fullName evidence="1">Uncharacterized protein</fullName>
    </submittedName>
</protein>
<evidence type="ECO:0000313" key="1">
    <source>
        <dbReference type="EMBL" id="GIY18742.1"/>
    </source>
</evidence>
<gene>
    <name evidence="1" type="ORF">CEXT_274721</name>
</gene>
<keyword evidence="2" id="KW-1185">Reference proteome</keyword>
<name>A0AAV4RBM2_CAEEX</name>
<dbReference type="Proteomes" id="UP001054945">
    <property type="component" value="Unassembled WGS sequence"/>
</dbReference>
<sequence length="85" mass="9414">MCAPVADPNRKLGRPRSRREVLIGKFGRTATDDPHPFGPCFRTTMPVVMFHDINQGWYGAGGVQPEWASLPGTRITTYRGLWGGV</sequence>
<proteinExistence type="predicted"/>
<reference evidence="1 2" key="1">
    <citation type="submission" date="2021-06" db="EMBL/GenBank/DDBJ databases">
        <title>Caerostris extrusa draft genome.</title>
        <authorList>
            <person name="Kono N."/>
            <person name="Arakawa K."/>
        </authorList>
    </citation>
    <scope>NUCLEOTIDE SEQUENCE [LARGE SCALE GENOMIC DNA]</scope>
</reference>